<keyword evidence="4" id="KW-1185">Reference proteome</keyword>
<dbReference type="EMBL" id="CP006843">
    <property type="protein sequence ID" value="AHW65708.1"/>
    <property type="molecule type" value="Genomic_DNA"/>
</dbReference>
<feature type="domain" description="TrwC relaxase" evidence="2">
    <location>
        <begin position="28"/>
        <end position="463"/>
    </location>
</feature>
<dbReference type="Pfam" id="PF08751">
    <property type="entry name" value="TrwC"/>
    <property type="match status" value="1"/>
</dbReference>
<dbReference type="SUPFAM" id="SSF55464">
    <property type="entry name" value="Origin of replication-binding domain, RBD-like"/>
    <property type="match status" value="1"/>
</dbReference>
<dbReference type="eggNOG" id="COG0507">
    <property type="taxonomic scope" value="Bacteria"/>
</dbReference>
<evidence type="ECO:0000256" key="1">
    <source>
        <dbReference type="SAM" id="MobiDB-lite"/>
    </source>
</evidence>
<gene>
    <name evidence="3" type="primary">traA</name>
    <name evidence="3" type="ORF">CGLY_16675</name>
</gene>
<dbReference type="Proteomes" id="UP000023703">
    <property type="component" value="Plasmid pCgly1"/>
</dbReference>
<dbReference type="Pfam" id="PF13604">
    <property type="entry name" value="AAA_30"/>
    <property type="match status" value="1"/>
</dbReference>
<dbReference type="InterPro" id="IPR014862">
    <property type="entry name" value="TrwC"/>
</dbReference>
<geneLocation type="plasmid" evidence="3 4">
    <name>pCgly1</name>
</geneLocation>
<evidence type="ECO:0000313" key="3">
    <source>
        <dbReference type="EMBL" id="AHW65708.1"/>
    </source>
</evidence>
<sequence length="1661" mass="181426">MHYYLICFPSGKITGRMAPMMSLKVLHAGDGYAYLTRQVATGDNARTRGELMADYYTAHGAPAGQWWGKGAAQLGVSGEVTEEQMLAAYGEFLHPEANEKIGELIRSGAGVTAAINAVRLGRRAPDFNRDNPFLMAVKQQTIEFTQAHAAVPTPEEIEDIERIVARRMLTDIDAGATDAERRFGVIAAQGVETMTGDSADGFVPDCLGTEDQAVRHTAPITSDRITAFIAQAKREARYPVAGYDMVFTPAKSISVLWGIGDETTRTAIMKAHSEAVESSLQWIEDNAVFTRAGAQGQEKIDCDGATVAKFLHFDNRAGDPNLHTHCAMLNRVHCTDGRYRTVDGTVLHRAAVTASEHYNQRVTELVARYLEVEFEPVVKSRGGRPVWEIKGIPTELMRAMSRRDDVMDRGRELLEDYRKTYGRTPPKHVQYKLMEQANLETRAAKAAPRSLQEMVEQWRGIADTTSPNFNRQSVLEDVYAAGDTYLADPGPEAPEAERDAYETQQAKRRVPYSPGAEDTIVDRVMDALARERSSWTEYQITSETSRQCARFIFCSDEQKAAVVERITTWCLAGHCITIDHERILPGVNVESCSPRLRRANGESVFTAHASTRFTSQAVLDDEKTITDAAGLWVANAHSPAQGREAAAEIEAAKNITLSADKTEFVEHLLCSPAVLAAGIGPAGAGKTTAMEVFARAWEKSGNTVIGLAPSAVAASVLAQDADIATGTIAQFIHPGSDNIAHGLDVGEGDVILVDEAGMASTRDLAELVRAASQVGAVVRLVGDPQQLTAIESGGMLAEVATATNAPVLTEINRFHDPDEADASLTLRGGDTSVIDWYISHGRVDSGLREELPGRVFTAWWDSIKQNKTALMIAGDSHTVDALNQIARTNYIDSGRVNPAAGQTTIAGGRVAAVGDTIVTRANDSTIRYGTNGRHRVKNGDLWSITGVSDDGSLTVAHHERGHKVTLPAEYVTENVELGYASTIYRSQGMTVDRAYVIPSASLDRQGLYVALSRGRSLNKIFLPDDQVPDVDSHLPQNQPMSPRQLFASIIERDGSAVTAHATLAAADADELDVPTVVAAYTELAEELAVDVVVAATADGEARALLRADWQSRRLAEYVGRLDALGADTDTILTAAIATAKTRWDATDEDKRDSFAFLVRMAVEDNDAVKILPDSDLLWTVDAPLPAAQNTERRSRILGDAELHDFVCGTYAVIQEHLDAAGDTAVSETPEWTSLIGEPHPDEREYHATWCATVRMFAAAAQRDPSLITAERITNRDELPTHLRKGLDAVDAAGRRRHRSDFLDRMIDSEAKQYITICRSNADTLRDRRAAALEEMREAENYPHLATVTAEYERTVTQAKMIEVYRRLDAECAEAQAAANASHNNLSTAVTSARIGRKQRIETASAEHAAATVRLRELQVQTRAAEEGLPARPLWDKIVAAAGNVAEWQCRTDQATITDEKTIDSAIAKIHRLDDQIALWDERAQITDGLLGARTPATAEQKQKYMARLRADLAAKRAERAEARVVEANRFDHEDMGADDSQSPRSPGPDDDQKKASNPVLVEWRRKRQQARDTQNTVEAEASDELRDQFRHVARVVTHAGTGSKESIRDTQEPTGFPGLYAYSLEESLAAVTRNKRTDRPGITPPSESSQPHAPGDSAVEL</sequence>
<organism evidence="3 4">
    <name type="scientific">Corynebacterium glyciniphilum AJ 3170</name>
    <dbReference type="NCBI Taxonomy" id="1404245"/>
    <lineage>
        <taxon>Bacteria</taxon>
        <taxon>Bacillati</taxon>
        <taxon>Actinomycetota</taxon>
        <taxon>Actinomycetes</taxon>
        <taxon>Mycobacteriales</taxon>
        <taxon>Corynebacteriaceae</taxon>
        <taxon>Corynebacterium</taxon>
    </lineage>
</organism>
<feature type="region of interest" description="Disordered" evidence="1">
    <location>
        <begin position="1597"/>
        <end position="1618"/>
    </location>
</feature>
<feature type="compositionally biased region" description="Basic and acidic residues" evidence="1">
    <location>
        <begin position="1524"/>
        <end position="1535"/>
    </location>
</feature>
<reference evidence="3 4" key="1">
    <citation type="journal article" date="2015" name="Int. J. Syst. Evol. Microbiol.">
        <title>Revisiting Corynebacterium glyciniphilum (ex Kubota et al., 1972) sp. nov., nom. rev., isolated from putrefied banana.</title>
        <authorList>
            <person name="Al-Dilaimi A."/>
            <person name="Bednarz H."/>
            <person name="Lomker A."/>
            <person name="Niehaus K."/>
            <person name="Kalinowski J."/>
            <person name="Ruckert C."/>
        </authorList>
    </citation>
    <scope>NUCLEOTIDE SEQUENCE [LARGE SCALE GENOMIC DNA]</scope>
    <source>
        <strain evidence="3">AJ 3170</strain>
        <plasmid evidence="4">Plasmid pCgly1</plasmid>
    </source>
</reference>
<protein>
    <submittedName>
        <fullName evidence="3">Putative conjugal transfer protein</fullName>
    </submittedName>
</protein>
<proteinExistence type="predicted"/>
<evidence type="ECO:0000313" key="4">
    <source>
        <dbReference type="Proteomes" id="UP000023703"/>
    </source>
</evidence>
<dbReference type="CDD" id="cd18809">
    <property type="entry name" value="SF1_C_RecD"/>
    <property type="match status" value="1"/>
</dbReference>
<feature type="region of interest" description="Disordered" evidence="1">
    <location>
        <begin position="1524"/>
        <end position="1584"/>
    </location>
</feature>
<name>X5DR68_9CORY</name>
<dbReference type="NCBIfam" id="NF041492">
    <property type="entry name" value="MobF"/>
    <property type="match status" value="1"/>
</dbReference>
<dbReference type="Gene3D" id="3.40.50.300">
    <property type="entry name" value="P-loop containing nucleotide triphosphate hydrolases"/>
    <property type="match status" value="2"/>
</dbReference>
<keyword evidence="3" id="KW-0614">Plasmid</keyword>
<dbReference type="SUPFAM" id="SSF52540">
    <property type="entry name" value="P-loop containing nucleoside triphosphate hydrolases"/>
    <property type="match status" value="2"/>
</dbReference>
<dbReference type="HOGENOM" id="CLU_001748_1_2_11"/>
<dbReference type="KEGG" id="cgy:CGLY_16675"/>
<feature type="region of interest" description="Disordered" evidence="1">
    <location>
        <begin position="1631"/>
        <end position="1661"/>
    </location>
</feature>
<evidence type="ECO:0000259" key="2">
    <source>
        <dbReference type="Pfam" id="PF08751"/>
    </source>
</evidence>
<accession>X5DR68</accession>
<dbReference type="InterPro" id="IPR027417">
    <property type="entry name" value="P-loop_NTPase"/>
</dbReference>
<dbReference type="Gene3D" id="2.30.30.940">
    <property type="match status" value="1"/>
</dbReference>